<dbReference type="AlphaFoldDB" id="A0A284RIE8"/>
<sequence>MIRLRSKWSFGALLIFIDEKVASDPSLMSAIVFQRLQGEAVDWVTEAFQDEFLTIRHYCVHRSPPLRPARLGLVQFPQIQDSANSDDLYDRSRVVHQSVAKGETKTREERCTERRA</sequence>
<name>A0A284RIE8_ARMOS</name>
<evidence type="ECO:0000313" key="2">
    <source>
        <dbReference type="EMBL" id="SJL08529.1"/>
    </source>
</evidence>
<protein>
    <submittedName>
        <fullName evidence="2">Uncharacterized protein</fullName>
    </submittedName>
</protein>
<reference evidence="3" key="1">
    <citation type="journal article" date="2017" name="Nat. Ecol. Evol.">
        <title>Genome expansion and lineage-specific genetic innovations in the forest pathogenic fungi Armillaria.</title>
        <authorList>
            <person name="Sipos G."/>
            <person name="Prasanna A.N."/>
            <person name="Walter M.C."/>
            <person name="O'Connor E."/>
            <person name="Balint B."/>
            <person name="Krizsan K."/>
            <person name="Kiss B."/>
            <person name="Hess J."/>
            <person name="Varga T."/>
            <person name="Slot J."/>
            <person name="Riley R."/>
            <person name="Boka B."/>
            <person name="Rigling D."/>
            <person name="Barry K."/>
            <person name="Lee J."/>
            <person name="Mihaltcheva S."/>
            <person name="LaButti K."/>
            <person name="Lipzen A."/>
            <person name="Waldron R."/>
            <person name="Moloney N.M."/>
            <person name="Sperisen C."/>
            <person name="Kredics L."/>
            <person name="Vagvoelgyi C."/>
            <person name="Patrignani A."/>
            <person name="Fitzpatrick D."/>
            <person name="Nagy I."/>
            <person name="Doyle S."/>
            <person name="Anderson J.B."/>
            <person name="Grigoriev I.V."/>
            <person name="Gueldener U."/>
            <person name="Muensterkoetter M."/>
            <person name="Nagy L.G."/>
        </authorList>
    </citation>
    <scope>NUCLEOTIDE SEQUENCE [LARGE SCALE GENOMIC DNA]</scope>
    <source>
        <strain evidence="3">C18/9</strain>
    </source>
</reference>
<gene>
    <name evidence="2" type="ORF">ARMOST_11893</name>
</gene>
<dbReference type="Proteomes" id="UP000219338">
    <property type="component" value="Unassembled WGS sequence"/>
</dbReference>
<keyword evidence="1" id="KW-0732">Signal</keyword>
<accession>A0A284RIE8</accession>
<dbReference type="EMBL" id="FUEG01000009">
    <property type="protein sequence ID" value="SJL08529.1"/>
    <property type="molecule type" value="Genomic_DNA"/>
</dbReference>
<proteinExistence type="predicted"/>
<evidence type="ECO:0000256" key="1">
    <source>
        <dbReference type="SAM" id="SignalP"/>
    </source>
</evidence>
<evidence type="ECO:0000313" key="3">
    <source>
        <dbReference type="Proteomes" id="UP000219338"/>
    </source>
</evidence>
<feature type="chain" id="PRO_5012650925" evidence="1">
    <location>
        <begin position="24"/>
        <end position="116"/>
    </location>
</feature>
<keyword evidence="3" id="KW-1185">Reference proteome</keyword>
<feature type="signal peptide" evidence="1">
    <location>
        <begin position="1"/>
        <end position="23"/>
    </location>
</feature>
<organism evidence="2 3">
    <name type="scientific">Armillaria ostoyae</name>
    <name type="common">Armillaria root rot fungus</name>
    <dbReference type="NCBI Taxonomy" id="47428"/>
    <lineage>
        <taxon>Eukaryota</taxon>
        <taxon>Fungi</taxon>
        <taxon>Dikarya</taxon>
        <taxon>Basidiomycota</taxon>
        <taxon>Agaricomycotina</taxon>
        <taxon>Agaricomycetes</taxon>
        <taxon>Agaricomycetidae</taxon>
        <taxon>Agaricales</taxon>
        <taxon>Marasmiineae</taxon>
        <taxon>Physalacriaceae</taxon>
        <taxon>Armillaria</taxon>
    </lineage>
</organism>